<dbReference type="OrthoDB" id="7594841at2"/>
<evidence type="ECO:0000313" key="4">
    <source>
        <dbReference type="Proteomes" id="UP000444185"/>
    </source>
</evidence>
<gene>
    <name evidence="3" type="ORF">GRI42_02370</name>
</gene>
<dbReference type="AlphaFoldDB" id="A0A844XY75"/>
<keyword evidence="1" id="KW-1133">Transmembrane helix</keyword>
<protein>
    <recommendedName>
        <fullName evidence="2">SHOCT domain-containing protein</fullName>
    </recommendedName>
</protein>
<accession>A0A844XY75</accession>
<sequence length="212" mass="22879">MPDYAAIERLAKLRDNGTLSEAEFEREKAAILSAPDEAAFFAEERSGALAFIKGEFSDHPIISSILAIGIGTILYAFISAALFPAPPEPEYEIVLPEGVTEYVTASDLQASFERNEIATIQRFQGDVVMVSGRVSSVDADLFDRPVIRLKTGSWRNISVPVSAHDSNFAAKLNPGDEVFVICVGINEVMGSPVFADCEASIGPTYVEVETGE</sequence>
<keyword evidence="1" id="KW-0812">Transmembrane</keyword>
<feature type="domain" description="SHOCT" evidence="2">
    <location>
        <begin position="5"/>
        <end position="32"/>
    </location>
</feature>
<dbReference type="Proteomes" id="UP000444185">
    <property type="component" value="Unassembled WGS sequence"/>
</dbReference>
<organism evidence="3 4">
    <name type="scientific">Qipengyuania gaetbuli</name>
    <dbReference type="NCBI Taxonomy" id="266952"/>
    <lineage>
        <taxon>Bacteria</taxon>
        <taxon>Pseudomonadati</taxon>
        <taxon>Pseudomonadota</taxon>
        <taxon>Alphaproteobacteria</taxon>
        <taxon>Sphingomonadales</taxon>
        <taxon>Erythrobacteraceae</taxon>
        <taxon>Qipengyuania</taxon>
    </lineage>
</organism>
<evidence type="ECO:0000313" key="3">
    <source>
        <dbReference type="EMBL" id="MXO50147.1"/>
    </source>
</evidence>
<comment type="caution">
    <text evidence="3">The sequence shown here is derived from an EMBL/GenBank/DDBJ whole genome shotgun (WGS) entry which is preliminary data.</text>
</comment>
<feature type="transmembrane region" description="Helical" evidence="1">
    <location>
        <begin position="61"/>
        <end position="83"/>
    </location>
</feature>
<evidence type="ECO:0000259" key="2">
    <source>
        <dbReference type="Pfam" id="PF09851"/>
    </source>
</evidence>
<evidence type="ECO:0000256" key="1">
    <source>
        <dbReference type="SAM" id="Phobius"/>
    </source>
</evidence>
<name>A0A844XY75_9SPHN</name>
<keyword evidence="4" id="KW-1185">Reference proteome</keyword>
<dbReference type="InterPro" id="IPR018649">
    <property type="entry name" value="SHOCT"/>
</dbReference>
<dbReference type="RefSeq" id="WP_160606567.1">
    <property type="nucleotide sequence ID" value="NZ_WTYF01000004.1"/>
</dbReference>
<reference evidence="3 4" key="1">
    <citation type="submission" date="2019-12" db="EMBL/GenBank/DDBJ databases">
        <title>Genomic-based taxomic classification of the family Erythrobacteraceae.</title>
        <authorList>
            <person name="Xu L."/>
        </authorList>
    </citation>
    <scope>NUCLEOTIDE SEQUENCE [LARGE SCALE GENOMIC DNA]</scope>
    <source>
        <strain evidence="3 4">DSM 16225</strain>
    </source>
</reference>
<dbReference type="EMBL" id="WTYF01000004">
    <property type="protein sequence ID" value="MXO50147.1"/>
    <property type="molecule type" value="Genomic_DNA"/>
</dbReference>
<keyword evidence="1" id="KW-0472">Membrane</keyword>
<dbReference type="Pfam" id="PF09851">
    <property type="entry name" value="SHOCT"/>
    <property type="match status" value="1"/>
</dbReference>
<proteinExistence type="predicted"/>